<dbReference type="InterPro" id="IPR011047">
    <property type="entry name" value="Quinoprotein_ADH-like_sf"/>
</dbReference>
<protein>
    <recommendedName>
        <fullName evidence="13">Cilia- and flagella-associated protein 43</fullName>
    </recommendedName>
</protein>
<evidence type="ECO:0000313" key="12">
    <source>
        <dbReference type="Proteomes" id="UP001152798"/>
    </source>
</evidence>
<keyword evidence="12" id="KW-1185">Reference proteome</keyword>
<dbReference type="GO" id="GO:0005930">
    <property type="term" value="C:axoneme"/>
    <property type="evidence" value="ECO:0007669"/>
    <property type="project" value="TreeGrafter"/>
</dbReference>
<evidence type="ECO:0000256" key="5">
    <source>
        <dbReference type="ARBA" id="ARBA00022737"/>
    </source>
</evidence>
<feature type="region of interest" description="Disordered" evidence="10">
    <location>
        <begin position="1224"/>
        <end position="1272"/>
    </location>
</feature>
<evidence type="ECO:0000256" key="8">
    <source>
        <dbReference type="ARBA" id="ARBA00023273"/>
    </source>
</evidence>
<feature type="region of interest" description="Disordered" evidence="10">
    <location>
        <begin position="1073"/>
        <end position="1095"/>
    </location>
</feature>
<evidence type="ECO:0000256" key="1">
    <source>
        <dbReference type="ARBA" id="ARBA00004138"/>
    </source>
</evidence>
<feature type="compositionally biased region" description="Basic and acidic residues" evidence="10">
    <location>
        <begin position="1507"/>
        <end position="1529"/>
    </location>
</feature>
<feature type="coiled-coil region" evidence="9">
    <location>
        <begin position="1904"/>
        <end position="1931"/>
    </location>
</feature>
<dbReference type="OrthoDB" id="6612087at2759"/>
<evidence type="ECO:0000256" key="7">
    <source>
        <dbReference type="ARBA" id="ARBA00023212"/>
    </source>
</evidence>
<name>A0A9P0H371_NEZVI</name>
<evidence type="ECO:0000256" key="10">
    <source>
        <dbReference type="SAM" id="MobiDB-lite"/>
    </source>
</evidence>
<keyword evidence="7" id="KW-0206">Cytoskeleton</keyword>
<keyword evidence="5" id="KW-0677">Repeat</keyword>
<evidence type="ECO:0000256" key="9">
    <source>
        <dbReference type="SAM" id="Coils"/>
    </source>
</evidence>
<dbReference type="PANTHER" id="PTHR14885:SF1">
    <property type="entry name" value="CILIA- AND FLAGELLA-ASSOCIATED PROTEIN 43"/>
    <property type="match status" value="1"/>
</dbReference>
<evidence type="ECO:0000256" key="6">
    <source>
        <dbReference type="ARBA" id="ARBA00023054"/>
    </source>
</evidence>
<dbReference type="GO" id="GO:0060271">
    <property type="term" value="P:cilium assembly"/>
    <property type="evidence" value="ECO:0007669"/>
    <property type="project" value="TreeGrafter"/>
</dbReference>
<keyword evidence="6 9" id="KW-0175">Coiled coil</keyword>
<dbReference type="Proteomes" id="UP001152798">
    <property type="component" value="Chromosome 1"/>
</dbReference>
<gene>
    <name evidence="11" type="ORF">NEZAVI_LOCUS3021</name>
</gene>
<comment type="subcellular location">
    <subcellularLocation>
        <location evidence="1">Cell projection</location>
        <location evidence="1">Cilium</location>
    </subcellularLocation>
    <subcellularLocation>
        <location evidence="2">Cytoplasm</location>
        <location evidence="2">Cytoskeleton</location>
    </subcellularLocation>
</comment>
<feature type="compositionally biased region" description="Acidic residues" evidence="10">
    <location>
        <begin position="1224"/>
        <end position="1246"/>
    </location>
</feature>
<sequence>MEFFEKLNLPEGLRKEYESLAEDKVSSKVMQFFTEDVSLKHAFKHTLLNNAFTKWRKSMHLWGQRERIEILDKKRERRRQWVPAIEVPHAFIRWIKCTKKTMLTSVKNSAVLLASGYFIFVYDINMDNYLHYSPADVDGIGCIRGSQEEDFFAFSEKTNEPSIFVVTYPDLQIAFILRDQYHGKVIDIQFGNNGLLLSLKCDFAEHRVVVWYWRCTYVLCSYILDRPQIHPEYFSASLEGTYYALLQEHKDKTLLQFWYLNILCDESLLVKKYTGDITLENNGFHDMKYDSNGILHLIDQEGNLYTYDITSKKTNILIPWKPTSPPIDDIVESHKIVENFLPKRRRVAIEESLEYANENYEMKEEGEPKVFKYKRYKYEDVANDIYEPEPKERQRKKACLKTDSQLPCYFVWFKDGVVVSGPDAKLKYYTKDVQSGKWLKVWGMIPSDPLSYMVTNQKKDRLFGWSEREGLKEIKPMETSCSVLHFFGGSIRRIALLHPSDNFLITLNTTKTLCIWKKKTGQLMNSVRLNCDMKDMSVHQSSSLIALFPYDEGCIYGIDLTHPRVPNVWPVLKLYREHSFAWIKFLDDDWLIACTDISVKVVLIKASIHHGFEVISSYNFYYEIINMIGVLAHDCVYYGVALFEKVQPGSQTVPKGYVAGKMFEVLKFPALSHVRAFTSENFYKNIYTGPGLGHVLAMPADIKFEIHSYYIDVKEGGNWRLLRRILVDHQVGTFEIHTSGQHYITYGFDGHIFFHDSSDLLNNDNKPLATLRNHHRWDEGVQQAVVDYQGKYVISLGQEGNLICSRIKYKYWCRHPLHVPKKEEEVVRNPLTKIVLKHVVEYEGEFWEDVVIRKKHIYDKLLAECRILRIQKIFEDIQKLWNEYYQQNQMESEENRLAEEEFELDKDRLPIMETVVNKEIVRKQKESGAKLKFYQEWIGYWKELCWGKMYIKLYRVKPFQARFFLENFSQSLKPYKYVCFHHLIDTLSRMNAAIFPLPEPKMLPWNKLDENNEFPELKMQNDPYYEVVEDEVDEIDEEEEKRHETQSLPVQDLNKNEEKVEVEEEEEMYEEVEVEVEDEEEDDVNAESLEDPCSGIKKHVGTKEEIEQRKFILEELKKDDEELETAPKGQVTIDEILAIDQVVGKPQNQGNSDTELVNEPFVTPEELKELTAWKEEQLKKYWEGTLSEKQKEDLLIQTLDKLLEKDKKKFRRLKAMYGMVEDGEENSIEDEEVIEEEKEYSVEEEQKEIVKTLEEDEEEEEEAAAVGEEHDDLQELEGNLFLKSLQDDAPLSESSFSWSDIAFNEIAEEEPKKEEKSEKLVVEEEHIDAAPVPQRPAAMHAEEAVQEEEVSELLLQDPFDEPYYMTGSQTPKFIKVDFAKYNEFTCNGIFMADSHVSTLKGIIESLEGYYNDIFEDKFLKKAEDLLLIKRKQSEIRKNIDDLKNICLVEPPPPLAIEYNWSMGEVPEWIFEYQPSEEEFSKLINQILKKHSNDKPLTEREQLKKELENLGTQKPDEEQSELKPNDDKPTGKAGTDLVDKEDIFKRQALYEMMDGVIEMSWQEIVKKGVDLPSFVNEKDPESYTERERIAMNNYMAAKKKIDEKRKYHANLAHQDIEKLKTEIKEIACSYDIGLLETTRKRILIESCMQSELLKIARLKLRRLTADKGVEHINFLKSLKNEYLDKGVQITVFIKYLQKKMALILKEIEKYVLMPDKIEREFLKKISPLSLPKKIIEIFKVLIKTKPAATDEFEKNACSNELHAMAAYLDQDYKPIYLSEASKKYFKALEELDSIKNCPPNIESAVWSLVIHSRNAMLSANMKANIYKNFIPSLEKIAYNYFRHYVTHLERITKIQDVMDIEEEMLANHCKKMEFQLVLPDGLVETRQTGDIEDFADCVYISKSYIDKLNEDITELEKQNHEKLKELDDQMNSVFDTELLHKELRLRIKIEENNLKDVKFMRTNRYVRDYVTEMKMNDQEPYETRDYDLVRGEKLRKIVRKYFKKYYDALKSIKKAKEDQRSLIDQNMILEKKVNKMTIMNQAIKDQLIPVEEGLQKPLQDKYQAIVKKGDLIRKVEENHKEIEALWEEFEKLKHKCIPILHKELLKFK</sequence>
<evidence type="ECO:0000256" key="3">
    <source>
        <dbReference type="ARBA" id="ARBA00022490"/>
    </source>
</evidence>
<proteinExistence type="predicted"/>
<dbReference type="Pfam" id="PF25828">
    <property type="entry name" value="CC_Cfap43"/>
    <property type="match status" value="1"/>
</dbReference>
<evidence type="ECO:0000256" key="4">
    <source>
        <dbReference type="ARBA" id="ARBA00022574"/>
    </source>
</evidence>
<feature type="compositionally biased region" description="Acidic residues" evidence="10">
    <location>
        <begin position="1073"/>
        <end position="1090"/>
    </location>
</feature>
<reference evidence="11" key="1">
    <citation type="submission" date="2022-01" db="EMBL/GenBank/DDBJ databases">
        <authorList>
            <person name="King R."/>
        </authorList>
    </citation>
    <scope>NUCLEOTIDE SEQUENCE</scope>
</reference>
<dbReference type="SUPFAM" id="SSF50998">
    <property type="entry name" value="Quinoprotein alcohol dehydrogenase-like"/>
    <property type="match status" value="1"/>
</dbReference>
<feature type="region of interest" description="Disordered" evidence="10">
    <location>
        <begin position="1507"/>
        <end position="1535"/>
    </location>
</feature>
<keyword evidence="8" id="KW-0966">Cell projection</keyword>
<dbReference type="EMBL" id="OV725077">
    <property type="protein sequence ID" value="CAH1392145.1"/>
    <property type="molecule type" value="Genomic_DNA"/>
</dbReference>
<accession>A0A9P0H371</accession>
<evidence type="ECO:0008006" key="13">
    <source>
        <dbReference type="Google" id="ProtNLM"/>
    </source>
</evidence>
<evidence type="ECO:0000256" key="2">
    <source>
        <dbReference type="ARBA" id="ARBA00004245"/>
    </source>
</evidence>
<keyword evidence="3" id="KW-0963">Cytoplasm</keyword>
<keyword evidence="4" id="KW-0853">WD repeat</keyword>
<dbReference type="PANTHER" id="PTHR14885">
    <property type="entry name" value="CILIA- AND FLAGELLA-ASSOCIATED PROTEIN 43-RELATED"/>
    <property type="match status" value="1"/>
</dbReference>
<evidence type="ECO:0000313" key="11">
    <source>
        <dbReference type="EMBL" id="CAH1392145.1"/>
    </source>
</evidence>
<feature type="compositionally biased region" description="Acidic residues" evidence="10">
    <location>
        <begin position="1254"/>
        <end position="1272"/>
    </location>
</feature>
<organism evidence="11 12">
    <name type="scientific">Nezara viridula</name>
    <name type="common">Southern green stink bug</name>
    <name type="synonym">Cimex viridulus</name>
    <dbReference type="NCBI Taxonomy" id="85310"/>
    <lineage>
        <taxon>Eukaryota</taxon>
        <taxon>Metazoa</taxon>
        <taxon>Ecdysozoa</taxon>
        <taxon>Arthropoda</taxon>
        <taxon>Hexapoda</taxon>
        <taxon>Insecta</taxon>
        <taxon>Pterygota</taxon>
        <taxon>Neoptera</taxon>
        <taxon>Paraneoptera</taxon>
        <taxon>Hemiptera</taxon>
        <taxon>Heteroptera</taxon>
        <taxon>Panheteroptera</taxon>
        <taxon>Pentatomomorpha</taxon>
        <taxon>Pentatomoidea</taxon>
        <taxon>Pentatomidae</taxon>
        <taxon>Pentatominae</taxon>
        <taxon>Nezara</taxon>
    </lineage>
</organism>